<dbReference type="EMBL" id="CP044456">
    <property type="protein sequence ID" value="QIC71801.1"/>
    <property type="molecule type" value="Genomic_DNA"/>
</dbReference>
<dbReference type="RefSeq" id="WP_163146461.1">
    <property type="nucleotide sequence ID" value="NZ_CP044456.1"/>
</dbReference>
<accession>A0A6C0Y6E5</accession>
<organism evidence="1 2">
    <name type="scientific">Acinetobacter indicus</name>
    <dbReference type="NCBI Taxonomy" id="756892"/>
    <lineage>
        <taxon>Bacteria</taxon>
        <taxon>Pseudomonadati</taxon>
        <taxon>Pseudomonadota</taxon>
        <taxon>Gammaproteobacteria</taxon>
        <taxon>Moraxellales</taxon>
        <taxon>Moraxellaceae</taxon>
        <taxon>Acinetobacter</taxon>
    </lineage>
</organism>
<protein>
    <submittedName>
        <fullName evidence="1">Uncharacterized protein</fullName>
    </submittedName>
</protein>
<reference evidence="1 2" key="1">
    <citation type="submission" date="2019-09" db="EMBL/GenBank/DDBJ databases">
        <title>Non-baumannii Acinetobacter spp. carrying blaNDM-1 isolated in China.</title>
        <authorList>
            <person name="Cui C."/>
            <person name="Chen C."/>
            <person name="Sun J."/>
            <person name="Liu Y."/>
        </authorList>
    </citation>
    <scope>NUCLEOTIDE SEQUENCE [LARGE SCALE GENOMIC DNA]</scope>
    <source>
        <strain evidence="1 2">B18</strain>
        <plasmid evidence="2">pb18-1</plasmid>
    </source>
</reference>
<keyword evidence="1" id="KW-0614">Plasmid</keyword>
<evidence type="ECO:0000313" key="2">
    <source>
        <dbReference type="Proteomes" id="UP000503440"/>
    </source>
</evidence>
<dbReference type="AlphaFoldDB" id="A0A6C0Y6E5"/>
<name>A0A6C0Y6E5_9GAMM</name>
<gene>
    <name evidence="1" type="ORF">FSC09_15525</name>
</gene>
<geneLocation type="plasmid" evidence="2">
    <name>pb18-1</name>
</geneLocation>
<dbReference type="Proteomes" id="UP000503440">
    <property type="component" value="Plasmid pB18-1"/>
</dbReference>
<proteinExistence type="predicted"/>
<sequence length="142" mass="16244">MNKQHADNINQLTKDYLQDEEAFELAGKLATYVKENCDDLYINDKVNLIGQTIPLLFNQPSVDSEQMLDGNPLPEVVKAINYVVSDEVFDIFVAETKIELTEENKSDIYNFFIAKGNWQSDEYRKQGLATLIEALLKSYNTL</sequence>
<evidence type="ECO:0000313" key="1">
    <source>
        <dbReference type="EMBL" id="QIC71801.1"/>
    </source>
</evidence>